<feature type="compositionally biased region" description="Low complexity" evidence="1">
    <location>
        <begin position="73"/>
        <end position="87"/>
    </location>
</feature>
<dbReference type="AlphaFoldDB" id="A0A316TWY6"/>
<protein>
    <submittedName>
        <fullName evidence="2">Uncharacterized protein</fullName>
    </submittedName>
</protein>
<reference evidence="2 3" key="1">
    <citation type="journal article" date="2018" name="Mol. Biol. Evol.">
        <title>Broad Genomic Sampling Reveals a Smut Pathogenic Ancestry of the Fungal Clade Ustilaginomycotina.</title>
        <authorList>
            <person name="Kijpornyongpan T."/>
            <person name="Mondo S.J."/>
            <person name="Barry K."/>
            <person name="Sandor L."/>
            <person name="Lee J."/>
            <person name="Lipzen A."/>
            <person name="Pangilinan J."/>
            <person name="LaButti K."/>
            <person name="Hainaut M."/>
            <person name="Henrissat B."/>
            <person name="Grigoriev I.V."/>
            <person name="Spatafora J.W."/>
            <person name="Aime M.C."/>
        </authorList>
    </citation>
    <scope>NUCLEOTIDE SEQUENCE [LARGE SCALE GENOMIC DNA]</scope>
    <source>
        <strain evidence="2 3">MCA 4718</strain>
    </source>
</reference>
<feature type="compositionally biased region" description="Low complexity" evidence="1">
    <location>
        <begin position="584"/>
        <end position="616"/>
    </location>
</feature>
<sequence>MSSSSSLSDPESQLDGSATEDSHPGVDAEEDGEGGSGSQAESTEDAEGDTDSEDQSGAQSKTGNEKTSNAQQPPTGSPAGSPWSPGSDFEREYIDLPVVQPHRRVRFRSQAEAFSQPRVVSQRAPTGRYLITNSKTGDIEIRPAAYITCDSDFPHGEVEEDDPHADDPILCIVYGRSGRGPCGDRAIHIRYPGDGRLPYIPLGDIIIEREVEPGLDPTYPHLMFVGHDAPGPCTSFVRGISSVRLGIEENMFGKIWTSVGGDPRVCLDLPPAQRHPIVNFEDDDDGELRYHDKHYWVCAPLDHPLKCTILTKHGGEPQEVDLARILRATNSNFLADAIVTMRRNDCAWEEGGLGRRQWFLDIRIASLHLQGLSKARSAQPPRSVHAVGRGQVATPELAQLFSLCQAIQPIITSGEVRIARAPSAATRCVPIPTAMTGKRKALPAPVPENAKRLNNRTIPNASAASAARAKPAATAEVSRETPAQRPSGAAAQAPPLTQIASQGQPHVQERVEARAQKPSQAASQVQPQSQVPAPSKVRPSATSQPKAKHKAPATSPLKVPGIPRSGVSPIISVLDMTLQPPPSGSSASSESSSAPSSPSPAAAQGRGGARPQMQAQTQGYPAGSGLAPARVEDAAEAEADAEVGASVSPGNSDGTLAPVPASRQRLVQIRGSEKASSAAPLSPSSTTAHEHSAAHPTSAVASPASSISTSDSLSARIATPRASQRRHFHNQAPASPQARDPSQSRGGVPIRETESASAGLSISTRRKVRRRRTLQRIGYALLWLDDM</sequence>
<feature type="compositionally biased region" description="Acidic residues" evidence="1">
    <location>
        <begin position="42"/>
        <end position="54"/>
    </location>
</feature>
<feature type="compositionally biased region" description="Polar residues" evidence="1">
    <location>
        <begin position="55"/>
        <end position="72"/>
    </location>
</feature>
<feature type="region of interest" description="Disordered" evidence="1">
    <location>
        <begin position="1"/>
        <end position="89"/>
    </location>
</feature>
<feature type="non-terminal residue" evidence="2">
    <location>
        <position position="787"/>
    </location>
</feature>
<evidence type="ECO:0000256" key="1">
    <source>
        <dbReference type="SAM" id="MobiDB-lite"/>
    </source>
</evidence>
<feature type="compositionally biased region" description="Low complexity" evidence="1">
    <location>
        <begin position="461"/>
        <end position="475"/>
    </location>
</feature>
<organism evidence="2 3">
    <name type="scientific">Pseudomicrostroma glucosiphilum</name>
    <dbReference type="NCBI Taxonomy" id="1684307"/>
    <lineage>
        <taxon>Eukaryota</taxon>
        <taxon>Fungi</taxon>
        <taxon>Dikarya</taxon>
        <taxon>Basidiomycota</taxon>
        <taxon>Ustilaginomycotina</taxon>
        <taxon>Exobasidiomycetes</taxon>
        <taxon>Microstromatales</taxon>
        <taxon>Microstromatales incertae sedis</taxon>
        <taxon>Pseudomicrostroma</taxon>
    </lineage>
</organism>
<feature type="compositionally biased region" description="Low complexity" evidence="1">
    <location>
        <begin position="516"/>
        <end position="537"/>
    </location>
</feature>
<feature type="compositionally biased region" description="Low complexity" evidence="1">
    <location>
        <begin position="694"/>
        <end position="715"/>
    </location>
</feature>
<proteinExistence type="predicted"/>
<dbReference type="EMBL" id="KZ819341">
    <property type="protein sequence ID" value="PWN17720.1"/>
    <property type="molecule type" value="Genomic_DNA"/>
</dbReference>
<feature type="region of interest" description="Disordered" evidence="1">
    <location>
        <begin position="437"/>
        <end position="768"/>
    </location>
</feature>
<dbReference type="GeneID" id="37015227"/>
<dbReference type="Proteomes" id="UP000245942">
    <property type="component" value="Unassembled WGS sequence"/>
</dbReference>
<evidence type="ECO:0000313" key="2">
    <source>
        <dbReference type="EMBL" id="PWN17720.1"/>
    </source>
</evidence>
<gene>
    <name evidence="2" type="ORF">BCV69DRAFT_285765</name>
</gene>
<accession>A0A316TWY6</accession>
<name>A0A316TWY6_9BASI</name>
<evidence type="ECO:0000313" key="3">
    <source>
        <dbReference type="Proteomes" id="UP000245942"/>
    </source>
</evidence>
<feature type="compositionally biased region" description="Low complexity" evidence="1">
    <location>
        <begin position="675"/>
        <end position="687"/>
    </location>
</feature>
<keyword evidence="3" id="KW-1185">Reference proteome</keyword>
<dbReference type="RefSeq" id="XP_025344880.1">
    <property type="nucleotide sequence ID" value="XM_025493493.1"/>
</dbReference>